<evidence type="ECO:0000313" key="4">
    <source>
        <dbReference type="Proteomes" id="UP000177167"/>
    </source>
</evidence>
<dbReference type="SUPFAM" id="SSF53271">
    <property type="entry name" value="PRTase-like"/>
    <property type="match status" value="1"/>
</dbReference>
<accession>A0A1F8F6K1</accession>
<dbReference type="AlphaFoldDB" id="A0A1F8F6K1"/>
<evidence type="ECO:0000313" key="3">
    <source>
        <dbReference type="EMBL" id="OGN08771.1"/>
    </source>
</evidence>
<dbReference type="InterPro" id="IPR000836">
    <property type="entry name" value="PRTase_dom"/>
</dbReference>
<sequence length="259" mass="29751">MLVLFTINDSTISPTNNHMNYPQHLVGWFLDLLFPAKCIFCGLILGDNKYVCHKCLRSIPLYKKFECIGCRRYSKFGRTCFVCRKGNFVDHIFVVSDYGNNKIKKLIKSYKYRFIRDLYRPIASLIDKYLFWLSNKKQFNIFQNNPLLVPVPLNKYRLNWRGFNQAELIAQEIGRVMHFDLASSILIKIKSSPQADIEKRGERLANAIGKFEYDGDQLNGREVILVDDVCTTGATLNECAKILKANGAGKVYSLVIARG</sequence>
<gene>
    <name evidence="3" type="ORF">A3J46_04350</name>
</gene>
<dbReference type="PANTHER" id="PTHR47505">
    <property type="entry name" value="DNA UTILIZATION PROTEIN YHGH"/>
    <property type="match status" value="1"/>
</dbReference>
<name>A0A1F8F6K1_9BACT</name>
<dbReference type="Pfam" id="PF00156">
    <property type="entry name" value="Pribosyltran"/>
    <property type="match status" value="1"/>
</dbReference>
<dbReference type="CDD" id="cd06223">
    <property type="entry name" value="PRTases_typeI"/>
    <property type="match status" value="1"/>
</dbReference>
<comment type="similarity">
    <text evidence="1">Belongs to the ComF/GntX family.</text>
</comment>
<dbReference type="InterPro" id="IPR029057">
    <property type="entry name" value="PRTase-like"/>
</dbReference>
<dbReference type="Proteomes" id="UP000177167">
    <property type="component" value="Unassembled WGS sequence"/>
</dbReference>
<evidence type="ECO:0000259" key="2">
    <source>
        <dbReference type="Pfam" id="PF00156"/>
    </source>
</evidence>
<feature type="domain" description="Phosphoribosyltransferase" evidence="2">
    <location>
        <begin position="166"/>
        <end position="257"/>
    </location>
</feature>
<proteinExistence type="inferred from homology"/>
<reference evidence="3 4" key="1">
    <citation type="journal article" date="2016" name="Nat. Commun.">
        <title>Thousands of microbial genomes shed light on interconnected biogeochemical processes in an aquifer system.</title>
        <authorList>
            <person name="Anantharaman K."/>
            <person name="Brown C.T."/>
            <person name="Hug L.A."/>
            <person name="Sharon I."/>
            <person name="Castelle C.J."/>
            <person name="Probst A.J."/>
            <person name="Thomas B.C."/>
            <person name="Singh A."/>
            <person name="Wilkins M.J."/>
            <person name="Karaoz U."/>
            <person name="Brodie E.L."/>
            <person name="Williams K.H."/>
            <person name="Hubbard S.S."/>
            <person name="Banfield J.F."/>
        </authorList>
    </citation>
    <scope>NUCLEOTIDE SEQUENCE [LARGE SCALE GENOMIC DNA]</scope>
</reference>
<dbReference type="InterPro" id="IPR051910">
    <property type="entry name" value="ComF/GntX_DNA_util-trans"/>
</dbReference>
<comment type="caution">
    <text evidence="3">The sequence shown here is derived from an EMBL/GenBank/DDBJ whole genome shotgun (WGS) entry which is preliminary data.</text>
</comment>
<dbReference type="EMBL" id="MGJP01000053">
    <property type="protein sequence ID" value="OGN08771.1"/>
    <property type="molecule type" value="Genomic_DNA"/>
</dbReference>
<evidence type="ECO:0000256" key="1">
    <source>
        <dbReference type="ARBA" id="ARBA00008007"/>
    </source>
</evidence>
<dbReference type="Gene3D" id="3.40.50.2020">
    <property type="match status" value="1"/>
</dbReference>
<protein>
    <recommendedName>
        <fullName evidence="2">Phosphoribosyltransferase domain-containing protein</fullName>
    </recommendedName>
</protein>
<organism evidence="3 4">
    <name type="scientific">Candidatus Yanofskybacteria bacterium RIFCSPHIGHO2_02_FULL_41_11</name>
    <dbReference type="NCBI Taxonomy" id="1802675"/>
    <lineage>
        <taxon>Bacteria</taxon>
        <taxon>Candidatus Yanofskyibacteriota</taxon>
    </lineage>
</organism>
<dbReference type="PANTHER" id="PTHR47505:SF1">
    <property type="entry name" value="DNA UTILIZATION PROTEIN YHGH"/>
    <property type="match status" value="1"/>
</dbReference>